<protein>
    <recommendedName>
        <fullName evidence="6">Thioredoxin</fullName>
    </recommendedName>
</protein>
<dbReference type="SUPFAM" id="SSF52833">
    <property type="entry name" value="Thioredoxin-like"/>
    <property type="match status" value="1"/>
</dbReference>
<dbReference type="Pfam" id="PF00085">
    <property type="entry name" value="Thioredoxin"/>
    <property type="match status" value="1"/>
</dbReference>
<keyword evidence="9" id="KW-1185">Reference proteome</keyword>
<dbReference type="RefSeq" id="WP_087621842.1">
    <property type="nucleotide sequence ID" value="NZ_JAKVJF010000004.1"/>
</dbReference>
<dbReference type="NCBIfam" id="TIGR01068">
    <property type="entry name" value="thioredoxin"/>
    <property type="match status" value="1"/>
</dbReference>
<dbReference type="InterPro" id="IPR013766">
    <property type="entry name" value="Thioredoxin_domain"/>
</dbReference>
<keyword evidence="2" id="KW-0813">Transport</keyword>
<organism evidence="8 9">
    <name type="scientific">Acinetobacter populi</name>
    <dbReference type="NCBI Taxonomy" id="1582270"/>
    <lineage>
        <taxon>Bacteria</taxon>
        <taxon>Pseudomonadati</taxon>
        <taxon>Pseudomonadota</taxon>
        <taxon>Gammaproteobacteria</taxon>
        <taxon>Moraxellales</taxon>
        <taxon>Moraxellaceae</taxon>
        <taxon>Acinetobacter</taxon>
    </lineage>
</organism>
<comment type="caution">
    <text evidence="8">The sequence shown here is derived from an EMBL/GenBank/DDBJ whole genome shotgun (WGS) entry which is preliminary data.</text>
</comment>
<dbReference type="NCBIfam" id="NF008229">
    <property type="entry name" value="PRK10996.1"/>
    <property type="match status" value="1"/>
</dbReference>
<dbReference type="InterPro" id="IPR017937">
    <property type="entry name" value="Thioredoxin_CS"/>
</dbReference>
<dbReference type="InterPro" id="IPR005746">
    <property type="entry name" value="Thioredoxin"/>
</dbReference>
<dbReference type="OrthoDB" id="9790390at2"/>
<dbReference type="FunFam" id="3.40.30.10:FF:000001">
    <property type="entry name" value="Thioredoxin"/>
    <property type="match status" value="1"/>
</dbReference>
<dbReference type="CDD" id="cd02947">
    <property type="entry name" value="TRX_family"/>
    <property type="match status" value="1"/>
</dbReference>
<evidence type="ECO:0000313" key="8">
    <source>
        <dbReference type="EMBL" id="OUY05810.1"/>
    </source>
</evidence>
<dbReference type="GO" id="GO:0015035">
    <property type="term" value="F:protein-disulfide reductase activity"/>
    <property type="evidence" value="ECO:0007669"/>
    <property type="project" value="UniProtKB-UniRule"/>
</dbReference>
<evidence type="ECO:0000256" key="2">
    <source>
        <dbReference type="ARBA" id="ARBA00022448"/>
    </source>
</evidence>
<gene>
    <name evidence="8" type="ORF">CAP51_16490</name>
</gene>
<dbReference type="PROSITE" id="PS00194">
    <property type="entry name" value="THIOREDOXIN_1"/>
    <property type="match status" value="1"/>
</dbReference>
<evidence type="ECO:0000256" key="4">
    <source>
        <dbReference type="ARBA" id="ARBA00023157"/>
    </source>
</evidence>
<name>A0A1Z9YUC0_9GAMM</name>
<dbReference type="EMBL" id="NEXX01000007">
    <property type="protein sequence ID" value="OUY05810.1"/>
    <property type="molecule type" value="Genomic_DNA"/>
</dbReference>
<accession>A0A1Z9YUC0</accession>
<dbReference type="InterPro" id="IPR036249">
    <property type="entry name" value="Thioredoxin-like_sf"/>
</dbReference>
<dbReference type="Gene3D" id="2.30.30.380">
    <property type="entry name" value="Zn-finger domain of Sec23/24"/>
    <property type="match status" value="1"/>
</dbReference>
<dbReference type="AlphaFoldDB" id="A0A1Z9YUC0"/>
<sequence length="142" mass="16087">MIVVCPHCMKKNNLPADVPVAEAQCGQCDQDLWSAHPIALNDDNFMHFVPNTEIPVFVDFWAEWCGPCKAMAPVFERLAAQYKTVQFAKVDTEVSPKLSQFFQIRSIPSLILFKQTTQLGRIAGAMNATQLESWLHQHKIQK</sequence>
<feature type="domain" description="Thioredoxin" evidence="7">
    <location>
        <begin position="29"/>
        <end position="140"/>
    </location>
</feature>
<dbReference type="Gene3D" id="3.40.30.10">
    <property type="entry name" value="Glutaredoxin"/>
    <property type="match status" value="1"/>
</dbReference>
<dbReference type="Proteomes" id="UP000196536">
    <property type="component" value="Unassembled WGS sequence"/>
</dbReference>
<evidence type="ECO:0000256" key="5">
    <source>
        <dbReference type="ARBA" id="ARBA00023284"/>
    </source>
</evidence>
<reference evidence="8 9" key="1">
    <citation type="submission" date="2017-05" db="EMBL/GenBank/DDBJ databases">
        <title>Acinetobacter populi ANC 5415 (= PBJ7), whole genome shotgun sequencing project.</title>
        <authorList>
            <person name="Nemec A."/>
            <person name="Radolfova-Krizova L."/>
        </authorList>
    </citation>
    <scope>NUCLEOTIDE SEQUENCE [LARGE SCALE GENOMIC DNA]</scope>
    <source>
        <strain evidence="8 9">PBJ7</strain>
    </source>
</reference>
<evidence type="ECO:0000256" key="3">
    <source>
        <dbReference type="ARBA" id="ARBA00022982"/>
    </source>
</evidence>
<keyword evidence="4" id="KW-1015">Disulfide bond</keyword>
<evidence type="ECO:0000313" key="9">
    <source>
        <dbReference type="Proteomes" id="UP000196536"/>
    </source>
</evidence>
<keyword evidence="3" id="KW-0249">Electron transport</keyword>
<dbReference type="PANTHER" id="PTHR45663">
    <property type="entry name" value="GEO12009P1"/>
    <property type="match status" value="1"/>
</dbReference>
<proteinExistence type="inferred from homology"/>
<keyword evidence="5" id="KW-0676">Redox-active center</keyword>
<evidence type="ECO:0000259" key="7">
    <source>
        <dbReference type="PROSITE" id="PS51352"/>
    </source>
</evidence>
<dbReference type="GO" id="GO:0005737">
    <property type="term" value="C:cytoplasm"/>
    <property type="evidence" value="ECO:0007669"/>
    <property type="project" value="TreeGrafter"/>
</dbReference>
<dbReference type="PRINTS" id="PR00421">
    <property type="entry name" value="THIOREDOXIN"/>
</dbReference>
<dbReference type="PROSITE" id="PS51352">
    <property type="entry name" value="THIOREDOXIN_2"/>
    <property type="match status" value="1"/>
</dbReference>
<dbReference type="PANTHER" id="PTHR45663:SF11">
    <property type="entry name" value="GEO12009P1"/>
    <property type="match status" value="1"/>
</dbReference>
<evidence type="ECO:0000256" key="1">
    <source>
        <dbReference type="ARBA" id="ARBA00008987"/>
    </source>
</evidence>
<comment type="similarity">
    <text evidence="1">Belongs to the thioredoxin family.</text>
</comment>
<evidence type="ECO:0000256" key="6">
    <source>
        <dbReference type="NCBIfam" id="TIGR01068"/>
    </source>
</evidence>